<evidence type="ECO:0000313" key="3">
    <source>
        <dbReference type="EMBL" id="RKO86723.1"/>
    </source>
</evidence>
<reference evidence="4" key="1">
    <citation type="journal article" date="2018" name="Nat. Microbiol.">
        <title>Leveraging single-cell genomics to expand the fungal tree of life.</title>
        <authorList>
            <person name="Ahrendt S.R."/>
            <person name="Quandt C.A."/>
            <person name="Ciobanu D."/>
            <person name="Clum A."/>
            <person name="Salamov A."/>
            <person name="Andreopoulos B."/>
            <person name="Cheng J.F."/>
            <person name="Woyke T."/>
            <person name="Pelin A."/>
            <person name="Henrissat B."/>
            <person name="Reynolds N.K."/>
            <person name="Benny G.L."/>
            <person name="Smith M.E."/>
            <person name="James T.Y."/>
            <person name="Grigoriev I.V."/>
        </authorList>
    </citation>
    <scope>NUCLEOTIDE SEQUENCE [LARGE SCALE GENOMIC DNA]</scope>
</reference>
<feature type="region of interest" description="Disordered" evidence="1">
    <location>
        <begin position="127"/>
        <end position="158"/>
    </location>
</feature>
<evidence type="ECO:0000256" key="1">
    <source>
        <dbReference type="SAM" id="MobiDB-lite"/>
    </source>
</evidence>
<name>A0A4P9W5V6_9FUNG</name>
<dbReference type="PROSITE" id="PS50172">
    <property type="entry name" value="BRCT"/>
    <property type="match status" value="1"/>
</dbReference>
<sequence length="313" mass="34089">MLHIIFDFVWSLVSAPPHGNKNRALFRDLSFCTGGMADPDAKKDVKNVVARYGGNVSDAIRAETSHLVLDLFTELDKIPSATQLATLSRIAHAARLPIVRESFVWECVLQNTVVCLGKHKVPFKIPTLPTPSIDDGSKKARVRSESQKPKRRSSNLSVATPSASVSVAAAAEPAYPSPISSLRMTASFSSHLLPPLSPSTTSPKSLLPIFSSSAPPAVSVEHDAAIEHRLAWQSLFTSIVTGELVQSEKFRCGKEKKGSGREERMLMTWVELRAYLAGWSVAEEIGCIAEGRSEATEVLKELVRFAIQISVGW</sequence>
<dbReference type="Pfam" id="PF00533">
    <property type="entry name" value="BRCT"/>
    <property type="match status" value="1"/>
</dbReference>
<dbReference type="EMBL" id="KZ997962">
    <property type="protein sequence ID" value="RKO86723.1"/>
    <property type="molecule type" value="Genomic_DNA"/>
</dbReference>
<dbReference type="AlphaFoldDB" id="A0A4P9W5V6"/>
<feature type="compositionally biased region" description="Basic and acidic residues" evidence="1">
    <location>
        <begin position="135"/>
        <end position="148"/>
    </location>
</feature>
<gene>
    <name evidence="3" type="ORF">BDK51DRAFT_38151</name>
</gene>
<protein>
    <recommendedName>
        <fullName evidence="2">BRCT domain-containing protein</fullName>
    </recommendedName>
</protein>
<feature type="domain" description="BRCT" evidence="2">
    <location>
        <begin position="21"/>
        <end position="121"/>
    </location>
</feature>
<organism evidence="3 4">
    <name type="scientific">Blyttiomyces helicus</name>
    <dbReference type="NCBI Taxonomy" id="388810"/>
    <lineage>
        <taxon>Eukaryota</taxon>
        <taxon>Fungi</taxon>
        <taxon>Fungi incertae sedis</taxon>
        <taxon>Chytridiomycota</taxon>
        <taxon>Chytridiomycota incertae sedis</taxon>
        <taxon>Chytridiomycetes</taxon>
        <taxon>Chytridiomycetes incertae sedis</taxon>
        <taxon>Blyttiomyces</taxon>
    </lineage>
</organism>
<dbReference type="SUPFAM" id="SSF52113">
    <property type="entry name" value="BRCT domain"/>
    <property type="match status" value="1"/>
</dbReference>
<evidence type="ECO:0000313" key="4">
    <source>
        <dbReference type="Proteomes" id="UP000269721"/>
    </source>
</evidence>
<accession>A0A4P9W5V6</accession>
<keyword evidence="4" id="KW-1185">Reference proteome</keyword>
<evidence type="ECO:0000259" key="2">
    <source>
        <dbReference type="PROSITE" id="PS50172"/>
    </source>
</evidence>
<dbReference type="OrthoDB" id="1043025at2759"/>
<dbReference type="InterPro" id="IPR036420">
    <property type="entry name" value="BRCT_dom_sf"/>
</dbReference>
<dbReference type="Proteomes" id="UP000269721">
    <property type="component" value="Unassembled WGS sequence"/>
</dbReference>
<dbReference type="InterPro" id="IPR001357">
    <property type="entry name" value="BRCT_dom"/>
</dbReference>
<dbReference type="Gene3D" id="3.40.50.10190">
    <property type="entry name" value="BRCT domain"/>
    <property type="match status" value="1"/>
</dbReference>
<proteinExistence type="predicted"/>